<protein>
    <submittedName>
        <fullName evidence="1">Transcriptional regulator, AlpA family</fullName>
    </submittedName>
</protein>
<reference evidence="1 2" key="1">
    <citation type="submission" date="2012-04" db="EMBL/GenBank/DDBJ databases">
        <authorList>
            <person name="Durkin A.S."/>
            <person name="McCorrison J."/>
            <person name="Torralba M."/>
            <person name="Gillis M."/>
            <person name="Methe B."/>
            <person name="Sutton G."/>
            <person name="Nelson K.E."/>
        </authorList>
    </citation>
    <scope>NUCLEOTIDE SEQUENCE [LARGE SCALE GENOMIC DNA]</scope>
    <source>
        <strain evidence="1 2">HK2019</strain>
    </source>
</reference>
<dbReference type="PANTHER" id="PTHR36154">
    <property type="entry name" value="DNA-BINDING TRANSCRIPTIONAL ACTIVATOR ALPA"/>
    <property type="match status" value="1"/>
</dbReference>
<comment type="caution">
    <text evidence="1">The sequence shown here is derived from an EMBL/GenBank/DDBJ whole genome shotgun (WGS) entry which is preliminary data.</text>
</comment>
<gene>
    <name evidence="1" type="ORF">HMPREF1119_0711</name>
</gene>
<keyword evidence="2" id="KW-1185">Reference proteome</keyword>
<dbReference type="Pfam" id="PF05930">
    <property type="entry name" value="Phage_AlpA"/>
    <property type="match status" value="1"/>
</dbReference>
<evidence type="ECO:0000313" key="2">
    <source>
        <dbReference type="Proteomes" id="UP000003778"/>
    </source>
</evidence>
<dbReference type="InterPro" id="IPR009061">
    <property type="entry name" value="DNA-bd_dom_put_sf"/>
</dbReference>
<dbReference type="SUPFAM" id="SSF46955">
    <property type="entry name" value="Putative DNA-binding domain"/>
    <property type="match status" value="1"/>
</dbReference>
<evidence type="ECO:0000313" key="1">
    <source>
        <dbReference type="EMBL" id="EIJ29675.1"/>
    </source>
</evidence>
<dbReference type="Gene3D" id="1.10.238.160">
    <property type="match status" value="1"/>
</dbReference>
<dbReference type="RefSeq" id="WP_005699827.1">
    <property type="nucleotide sequence ID" value="NZ_AJTC01000031.1"/>
</dbReference>
<organism evidence="1 2">
    <name type="scientific">Haemophilus parainfluenzae HK2019</name>
    <dbReference type="NCBI Taxonomy" id="1095746"/>
    <lineage>
        <taxon>Bacteria</taxon>
        <taxon>Pseudomonadati</taxon>
        <taxon>Pseudomonadota</taxon>
        <taxon>Gammaproteobacteria</taxon>
        <taxon>Pasteurellales</taxon>
        <taxon>Pasteurellaceae</taxon>
        <taxon>Haemophilus</taxon>
    </lineage>
</organism>
<name>A0ABP2NWG4_HAEPA</name>
<dbReference type="PANTHER" id="PTHR36154:SF1">
    <property type="entry name" value="DNA-BINDING TRANSCRIPTIONAL ACTIVATOR ALPA"/>
    <property type="match status" value="1"/>
</dbReference>
<sequence>MQETQTKERFLRIDAVIELTGLARSTIYDKTRLNQFPQPVDLGGNKKAWLESEVNKWMQERIEQRNQKTAGK</sequence>
<dbReference type="InterPro" id="IPR052931">
    <property type="entry name" value="Prophage_regulatory_activator"/>
</dbReference>
<dbReference type="EMBL" id="AJTC01000031">
    <property type="protein sequence ID" value="EIJ29675.1"/>
    <property type="molecule type" value="Genomic_DNA"/>
</dbReference>
<dbReference type="Proteomes" id="UP000003778">
    <property type="component" value="Unassembled WGS sequence"/>
</dbReference>
<proteinExistence type="predicted"/>
<dbReference type="InterPro" id="IPR010260">
    <property type="entry name" value="AlpA"/>
</dbReference>
<accession>A0ABP2NWG4</accession>